<evidence type="ECO:0000256" key="8">
    <source>
        <dbReference type="ARBA" id="ARBA00022792"/>
    </source>
</evidence>
<dbReference type="CDD" id="cd03443">
    <property type="entry name" value="PaaI_thioesterase"/>
    <property type="match status" value="1"/>
</dbReference>
<evidence type="ECO:0000313" key="29">
    <source>
        <dbReference type="Proteomes" id="UP000316726"/>
    </source>
</evidence>
<keyword evidence="10" id="KW-0276">Fatty acid metabolism</keyword>
<protein>
    <recommendedName>
        <fullName evidence="20">Acyl-coenzyme A thioesterase THEM4</fullName>
        <ecNumber evidence="19">3.1.2.2</ecNumber>
    </recommendedName>
    <alternativeName>
        <fullName evidence="21">Thioesterase superfamily member 4</fullName>
    </alternativeName>
</protein>
<dbReference type="InterPro" id="IPR029069">
    <property type="entry name" value="HotDog_dom_sf"/>
</dbReference>
<feature type="domain" description="Thioesterase" evidence="27">
    <location>
        <begin position="139"/>
        <end position="218"/>
    </location>
</feature>
<evidence type="ECO:0000256" key="22">
    <source>
        <dbReference type="ARBA" id="ARBA00047588"/>
    </source>
</evidence>
<evidence type="ECO:0000256" key="26">
    <source>
        <dbReference type="ARBA" id="ARBA00048180"/>
    </source>
</evidence>
<dbReference type="STRING" id="1764295.A0A5B8MHE1"/>
<dbReference type="PANTHER" id="PTHR12418">
    <property type="entry name" value="ACYL-COENZYME A THIOESTERASE THEM4"/>
    <property type="match status" value="1"/>
</dbReference>
<evidence type="ECO:0000256" key="23">
    <source>
        <dbReference type="ARBA" id="ARBA00047734"/>
    </source>
</evidence>
<organism evidence="28 29">
    <name type="scientific">Chloropicon primus</name>
    <dbReference type="NCBI Taxonomy" id="1764295"/>
    <lineage>
        <taxon>Eukaryota</taxon>
        <taxon>Viridiplantae</taxon>
        <taxon>Chlorophyta</taxon>
        <taxon>Chloropicophyceae</taxon>
        <taxon>Chloropicales</taxon>
        <taxon>Chloropicaceae</taxon>
        <taxon>Chloropicon</taxon>
    </lineage>
</organism>
<dbReference type="SUPFAM" id="SSF54637">
    <property type="entry name" value="Thioesterase/thiol ester dehydrase-isomerase"/>
    <property type="match status" value="1"/>
</dbReference>
<dbReference type="GO" id="GO:0005758">
    <property type="term" value="C:mitochondrial intermembrane space"/>
    <property type="evidence" value="ECO:0007669"/>
    <property type="project" value="UniProtKB-SubCell"/>
</dbReference>
<comment type="catalytic activity">
    <reaction evidence="26">
        <text>tetradecanoyl-CoA + H2O = tetradecanoate + CoA + H(+)</text>
        <dbReference type="Rhea" id="RHEA:40119"/>
        <dbReference type="ChEBI" id="CHEBI:15377"/>
        <dbReference type="ChEBI" id="CHEBI:15378"/>
        <dbReference type="ChEBI" id="CHEBI:30807"/>
        <dbReference type="ChEBI" id="CHEBI:57287"/>
        <dbReference type="ChEBI" id="CHEBI:57385"/>
    </reaction>
    <physiologicalReaction direction="left-to-right" evidence="26">
        <dbReference type="Rhea" id="RHEA:40120"/>
    </physiologicalReaction>
</comment>
<evidence type="ECO:0000256" key="6">
    <source>
        <dbReference type="ARBA" id="ARBA00022490"/>
    </source>
</evidence>
<evidence type="ECO:0000256" key="19">
    <source>
        <dbReference type="ARBA" id="ARBA00038848"/>
    </source>
</evidence>
<dbReference type="EC" id="3.1.2.2" evidence="19"/>
<evidence type="ECO:0000259" key="27">
    <source>
        <dbReference type="Pfam" id="PF03061"/>
    </source>
</evidence>
<dbReference type="PANTHER" id="PTHR12418:SF19">
    <property type="entry name" value="ACYL-COENZYME A THIOESTERASE THEM4"/>
    <property type="match status" value="1"/>
</dbReference>
<evidence type="ECO:0000256" key="24">
    <source>
        <dbReference type="ARBA" id="ARBA00047969"/>
    </source>
</evidence>
<comment type="catalytic activity">
    <reaction evidence="23">
        <text>hexadecanoyl-CoA + H2O = hexadecanoate + CoA + H(+)</text>
        <dbReference type="Rhea" id="RHEA:16645"/>
        <dbReference type="ChEBI" id="CHEBI:7896"/>
        <dbReference type="ChEBI" id="CHEBI:15377"/>
        <dbReference type="ChEBI" id="CHEBI:15378"/>
        <dbReference type="ChEBI" id="CHEBI:57287"/>
        <dbReference type="ChEBI" id="CHEBI:57379"/>
        <dbReference type="EC" id="3.1.2.2"/>
    </reaction>
    <physiologicalReaction direction="left-to-right" evidence="23">
        <dbReference type="Rhea" id="RHEA:16646"/>
    </physiologicalReaction>
</comment>
<evidence type="ECO:0000256" key="11">
    <source>
        <dbReference type="ARBA" id="ARBA00022946"/>
    </source>
</evidence>
<dbReference type="GO" id="GO:0006631">
    <property type="term" value="P:fatty acid metabolic process"/>
    <property type="evidence" value="ECO:0007669"/>
    <property type="project" value="UniProtKB-KW"/>
</dbReference>
<evidence type="ECO:0000256" key="21">
    <source>
        <dbReference type="ARBA" id="ARBA00043210"/>
    </source>
</evidence>
<dbReference type="EMBL" id="CP031035">
    <property type="protein sequence ID" value="QDZ18780.1"/>
    <property type="molecule type" value="Genomic_DNA"/>
</dbReference>
<evidence type="ECO:0000256" key="2">
    <source>
        <dbReference type="ARBA" id="ARBA00004569"/>
    </source>
</evidence>
<dbReference type="GO" id="GO:0005743">
    <property type="term" value="C:mitochondrial inner membrane"/>
    <property type="evidence" value="ECO:0007669"/>
    <property type="project" value="UniProtKB-SubCell"/>
</dbReference>
<keyword evidence="29" id="KW-1185">Reference proteome</keyword>
<gene>
    <name evidence="28" type="ORF">A3770_02p12980</name>
</gene>
<comment type="subcellular location">
    <subcellularLocation>
        <location evidence="3">Cell projection</location>
        <location evidence="3">Ruffle membrane</location>
    </subcellularLocation>
    <subcellularLocation>
        <location evidence="1">Cytoplasm</location>
    </subcellularLocation>
    <subcellularLocation>
        <location evidence="4">Mitochondrion inner membrane</location>
        <topology evidence="4">Peripheral membrane protein</topology>
    </subcellularLocation>
    <subcellularLocation>
        <location evidence="2">Mitochondrion intermembrane space</location>
    </subcellularLocation>
</comment>
<evidence type="ECO:0000256" key="4">
    <source>
        <dbReference type="ARBA" id="ARBA00004637"/>
    </source>
</evidence>
<reference evidence="28 29" key="1">
    <citation type="submission" date="2018-07" db="EMBL/GenBank/DDBJ databases">
        <title>The complete nuclear genome of the prasinophyte Chloropicon primus (CCMP1205).</title>
        <authorList>
            <person name="Pombert J.-F."/>
            <person name="Otis C."/>
            <person name="Turmel M."/>
            <person name="Lemieux C."/>
        </authorList>
    </citation>
    <scope>NUCLEOTIDE SEQUENCE [LARGE SCALE GENOMIC DNA]</scope>
    <source>
        <strain evidence="28 29">CCMP1205</strain>
    </source>
</reference>
<dbReference type="Gene3D" id="3.10.129.10">
    <property type="entry name" value="Hotdog Thioesterase"/>
    <property type="match status" value="1"/>
</dbReference>
<keyword evidence="7" id="KW-0053">Apoptosis</keyword>
<keyword evidence="15" id="KW-0966">Cell projection</keyword>
<evidence type="ECO:0000256" key="17">
    <source>
        <dbReference type="ARBA" id="ARBA00037002"/>
    </source>
</evidence>
<keyword evidence="6" id="KW-0963">Cytoplasm</keyword>
<sequence length="239" mass="25490">MASRQLAGWVAGGVGAFLGTKFASVGLTEGRETLRGGGSFTEKTSSQDKFFFPSAGGSHAPAPAKAKAAAGSETRKSLGGIKDTMKRLDGTPAYKRMGAWHNTLKGEEMVSELELYSDEENGSVAGVYRIGCSLCGHSGIVHGGIIAMGFDDLFGTCYFRNRSRVNHEELGPGFTANLDVNYRKPMPCGKGKVVFNARIDRVEGRKVYLSGFATSENGQIKYADSTALFIAARKPKRGS</sequence>
<keyword evidence="9" id="KW-0378">Hydrolase</keyword>
<dbReference type="Pfam" id="PF03061">
    <property type="entry name" value="4HBT"/>
    <property type="match status" value="1"/>
</dbReference>
<accession>A0A5B8MHE1</accession>
<evidence type="ECO:0000256" key="7">
    <source>
        <dbReference type="ARBA" id="ARBA00022703"/>
    </source>
</evidence>
<name>A0A5B8MHE1_9CHLO</name>
<evidence type="ECO:0000256" key="20">
    <source>
        <dbReference type="ARBA" id="ARBA00040123"/>
    </source>
</evidence>
<evidence type="ECO:0000256" key="25">
    <source>
        <dbReference type="ARBA" id="ARBA00048074"/>
    </source>
</evidence>
<proteinExistence type="inferred from homology"/>
<evidence type="ECO:0000256" key="16">
    <source>
        <dbReference type="ARBA" id="ARBA00035852"/>
    </source>
</evidence>
<evidence type="ECO:0000256" key="15">
    <source>
        <dbReference type="ARBA" id="ARBA00023273"/>
    </source>
</evidence>
<dbReference type="GO" id="GO:0016787">
    <property type="term" value="F:hydrolase activity"/>
    <property type="evidence" value="ECO:0007669"/>
    <property type="project" value="UniProtKB-KW"/>
</dbReference>
<evidence type="ECO:0000256" key="13">
    <source>
        <dbReference type="ARBA" id="ARBA00023128"/>
    </source>
</evidence>
<comment type="catalytic activity">
    <reaction evidence="17">
        <text>(9Z)-octadecenoyl-CoA + H2O = (9Z)-octadecenoate + CoA + H(+)</text>
        <dbReference type="Rhea" id="RHEA:40139"/>
        <dbReference type="ChEBI" id="CHEBI:15377"/>
        <dbReference type="ChEBI" id="CHEBI:15378"/>
        <dbReference type="ChEBI" id="CHEBI:30823"/>
        <dbReference type="ChEBI" id="CHEBI:57287"/>
        <dbReference type="ChEBI" id="CHEBI:57387"/>
    </reaction>
    <physiologicalReaction direction="left-to-right" evidence="17">
        <dbReference type="Rhea" id="RHEA:40140"/>
    </physiologicalReaction>
</comment>
<dbReference type="AlphaFoldDB" id="A0A5B8MHE1"/>
<keyword evidence="11" id="KW-0809">Transit peptide</keyword>
<evidence type="ECO:0000256" key="14">
    <source>
        <dbReference type="ARBA" id="ARBA00023136"/>
    </source>
</evidence>
<comment type="catalytic activity">
    <reaction evidence="24">
        <text>decanoyl-CoA + H2O = decanoate + CoA + H(+)</text>
        <dbReference type="Rhea" id="RHEA:40059"/>
        <dbReference type="ChEBI" id="CHEBI:15377"/>
        <dbReference type="ChEBI" id="CHEBI:15378"/>
        <dbReference type="ChEBI" id="CHEBI:27689"/>
        <dbReference type="ChEBI" id="CHEBI:57287"/>
        <dbReference type="ChEBI" id="CHEBI:61430"/>
    </reaction>
    <physiologicalReaction direction="left-to-right" evidence="24">
        <dbReference type="Rhea" id="RHEA:40060"/>
    </physiologicalReaction>
</comment>
<dbReference type="InterPro" id="IPR052365">
    <property type="entry name" value="THEM4/THEM5_acyl-CoA_thioest"/>
</dbReference>
<dbReference type="OrthoDB" id="506431at2759"/>
<evidence type="ECO:0000256" key="9">
    <source>
        <dbReference type="ARBA" id="ARBA00022801"/>
    </source>
</evidence>
<evidence type="ECO:0000256" key="5">
    <source>
        <dbReference type="ARBA" id="ARBA00022475"/>
    </source>
</evidence>
<keyword evidence="8" id="KW-0999">Mitochondrion inner membrane</keyword>
<dbReference type="Proteomes" id="UP000316726">
    <property type="component" value="Chromosome 2"/>
</dbReference>
<comment type="catalytic activity">
    <reaction evidence="25">
        <text>dodecanoyl-CoA + H2O = dodecanoate + CoA + H(+)</text>
        <dbReference type="Rhea" id="RHEA:30135"/>
        <dbReference type="ChEBI" id="CHEBI:15377"/>
        <dbReference type="ChEBI" id="CHEBI:15378"/>
        <dbReference type="ChEBI" id="CHEBI:18262"/>
        <dbReference type="ChEBI" id="CHEBI:57287"/>
        <dbReference type="ChEBI" id="CHEBI:57375"/>
    </reaction>
    <physiologicalReaction direction="left-to-right" evidence="25">
        <dbReference type="Rhea" id="RHEA:30136"/>
    </physiologicalReaction>
</comment>
<keyword evidence="5" id="KW-1003">Cell membrane</keyword>
<evidence type="ECO:0000256" key="10">
    <source>
        <dbReference type="ARBA" id="ARBA00022832"/>
    </source>
</evidence>
<comment type="similarity">
    <text evidence="18">Belongs to the THEM4/THEM5 thioesterase family.</text>
</comment>
<keyword evidence="12" id="KW-0443">Lipid metabolism</keyword>
<evidence type="ECO:0000313" key="28">
    <source>
        <dbReference type="EMBL" id="QDZ18780.1"/>
    </source>
</evidence>
<evidence type="ECO:0000256" key="3">
    <source>
        <dbReference type="ARBA" id="ARBA00004632"/>
    </source>
</evidence>
<keyword evidence="13" id="KW-0496">Mitochondrion</keyword>
<evidence type="ECO:0000256" key="1">
    <source>
        <dbReference type="ARBA" id="ARBA00004496"/>
    </source>
</evidence>
<evidence type="ECO:0000256" key="18">
    <source>
        <dbReference type="ARBA" id="ARBA00038456"/>
    </source>
</evidence>
<evidence type="ECO:0000256" key="12">
    <source>
        <dbReference type="ARBA" id="ARBA00023098"/>
    </source>
</evidence>
<comment type="catalytic activity">
    <reaction evidence="22">
        <text>octanoyl-CoA + H2O = octanoate + CoA + H(+)</text>
        <dbReference type="Rhea" id="RHEA:30143"/>
        <dbReference type="ChEBI" id="CHEBI:15377"/>
        <dbReference type="ChEBI" id="CHEBI:15378"/>
        <dbReference type="ChEBI" id="CHEBI:25646"/>
        <dbReference type="ChEBI" id="CHEBI:57287"/>
        <dbReference type="ChEBI" id="CHEBI:57386"/>
    </reaction>
    <physiologicalReaction direction="left-to-right" evidence="22">
        <dbReference type="Rhea" id="RHEA:30144"/>
    </physiologicalReaction>
</comment>
<keyword evidence="14" id="KW-0472">Membrane</keyword>
<comment type="catalytic activity">
    <reaction evidence="16">
        <text>(5Z,8Z,11Z,14Z)-eicosatetraenoyl-CoA + H2O = (5Z,8Z,11Z,14Z)-eicosatetraenoate + CoA + H(+)</text>
        <dbReference type="Rhea" id="RHEA:40151"/>
        <dbReference type="ChEBI" id="CHEBI:15377"/>
        <dbReference type="ChEBI" id="CHEBI:15378"/>
        <dbReference type="ChEBI" id="CHEBI:32395"/>
        <dbReference type="ChEBI" id="CHEBI:57287"/>
        <dbReference type="ChEBI" id="CHEBI:57368"/>
    </reaction>
    <physiologicalReaction direction="left-to-right" evidence="16">
        <dbReference type="Rhea" id="RHEA:40152"/>
    </physiologicalReaction>
</comment>
<dbReference type="InterPro" id="IPR006683">
    <property type="entry name" value="Thioestr_dom"/>
</dbReference>